<dbReference type="InterPro" id="IPR001811">
    <property type="entry name" value="Chemokine_IL8-like_dom"/>
</dbReference>
<dbReference type="GO" id="GO:0006955">
    <property type="term" value="P:immune response"/>
    <property type="evidence" value="ECO:0007669"/>
    <property type="project" value="InterPro"/>
</dbReference>
<accession>C3KIY3</accession>
<protein>
    <submittedName>
        <fullName evidence="4">C-C motif chemokine 20</fullName>
    </submittedName>
</protein>
<dbReference type="SUPFAM" id="SSF54117">
    <property type="entry name" value="Interleukin 8-like chemokines"/>
    <property type="match status" value="1"/>
</dbReference>
<organism evidence="4">
    <name type="scientific">Anoplopoma fimbria</name>
    <name type="common">Sablefish</name>
    <dbReference type="NCBI Taxonomy" id="229290"/>
    <lineage>
        <taxon>Eukaryota</taxon>
        <taxon>Metazoa</taxon>
        <taxon>Chordata</taxon>
        <taxon>Craniata</taxon>
        <taxon>Vertebrata</taxon>
        <taxon>Euteleostomi</taxon>
        <taxon>Actinopterygii</taxon>
        <taxon>Neopterygii</taxon>
        <taxon>Teleostei</taxon>
        <taxon>Neoteleostei</taxon>
        <taxon>Acanthomorphata</taxon>
        <taxon>Eupercaria</taxon>
        <taxon>Perciformes</taxon>
        <taxon>Cottioidei</taxon>
        <taxon>Anoplopomatales</taxon>
        <taxon>Anoplopomatidae</taxon>
        <taxon>Anoplopoma</taxon>
    </lineage>
</organism>
<dbReference type="InterPro" id="IPR039809">
    <property type="entry name" value="Chemokine_b/g/d"/>
</dbReference>
<evidence type="ECO:0000256" key="1">
    <source>
        <dbReference type="ARBA" id="ARBA00022514"/>
    </source>
</evidence>
<name>C3KIY3_ANOFI</name>
<evidence type="ECO:0000313" key="4">
    <source>
        <dbReference type="EMBL" id="ACQ58605.1"/>
    </source>
</evidence>
<dbReference type="InterPro" id="IPR036048">
    <property type="entry name" value="Interleukin_8-like_sf"/>
</dbReference>
<reference evidence="4" key="1">
    <citation type="submission" date="2009-05" db="EMBL/GenBank/DDBJ databases">
        <title>Anoplopoma fimbria ESTs and full-length cDNAs.</title>
        <authorList>
            <person name="Messmer A."/>
            <person name="Rondeau E."/>
            <person name="Sanderson D."/>
            <person name="Cooper G."/>
            <person name="Leong J."/>
            <person name="Koop B.F."/>
        </authorList>
    </citation>
    <scope>NUCLEOTIDE SEQUENCE</scope>
    <source>
        <tissue evidence="4">Brain</tissue>
    </source>
</reference>
<dbReference type="GO" id="GO:0008009">
    <property type="term" value="F:chemokine activity"/>
    <property type="evidence" value="ECO:0007669"/>
    <property type="project" value="InterPro"/>
</dbReference>
<dbReference type="PANTHER" id="PTHR12015:SF108">
    <property type="entry name" value="C-C MOTIF CHEMOKINE 20"/>
    <property type="match status" value="1"/>
</dbReference>
<gene>
    <name evidence="4" type="primary">CCL20</name>
</gene>
<dbReference type="Gene3D" id="2.40.50.40">
    <property type="match status" value="1"/>
</dbReference>
<dbReference type="EMBL" id="BT082898">
    <property type="protein sequence ID" value="ACQ58605.1"/>
    <property type="molecule type" value="mRNA"/>
</dbReference>
<keyword evidence="1" id="KW-0202">Cytokine</keyword>
<evidence type="ECO:0000256" key="2">
    <source>
        <dbReference type="SAM" id="SignalP"/>
    </source>
</evidence>
<feature type="domain" description="Chemokine interleukin-8-like" evidence="3">
    <location>
        <begin position="27"/>
        <end position="86"/>
    </location>
</feature>
<feature type="signal peptide" evidence="2">
    <location>
        <begin position="1"/>
        <end position="27"/>
    </location>
</feature>
<dbReference type="Pfam" id="PF00048">
    <property type="entry name" value="IL8"/>
    <property type="match status" value="1"/>
</dbReference>
<dbReference type="PANTHER" id="PTHR12015">
    <property type="entry name" value="SMALL INDUCIBLE CYTOKINE A"/>
    <property type="match status" value="1"/>
</dbReference>
<evidence type="ECO:0000259" key="3">
    <source>
        <dbReference type="SMART" id="SM00199"/>
    </source>
</evidence>
<feature type="chain" id="PRO_5002928950" evidence="2">
    <location>
        <begin position="28"/>
        <end position="105"/>
    </location>
</feature>
<sequence>MASSKVCILAVLCSLVIVTTFIGSTQSASCYMMYTSRRLPCHRLLGYTIQTIITSCDIKAVIFHLPGKFVCADPSAKWTQRGMKCINERRRKNVQISGKETATSA</sequence>
<keyword evidence="2" id="KW-0732">Signal</keyword>
<dbReference type="AlphaFoldDB" id="C3KIY3"/>
<proteinExistence type="evidence at transcript level"/>
<dbReference type="GO" id="GO:0005615">
    <property type="term" value="C:extracellular space"/>
    <property type="evidence" value="ECO:0007669"/>
    <property type="project" value="UniProtKB-KW"/>
</dbReference>
<dbReference type="SMART" id="SM00199">
    <property type="entry name" value="SCY"/>
    <property type="match status" value="1"/>
</dbReference>